<keyword evidence="9" id="KW-1185">Reference proteome</keyword>
<dbReference type="EMBL" id="JAAIVJ010000011">
    <property type="protein sequence ID" value="NEY91683.1"/>
    <property type="molecule type" value="Genomic_DNA"/>
</dbReference>
<evidence type="ECO:0000256" key="2">
    <source>
        <dbReference type="ARBA" id="ARBA00011900"/>
    </source>
</evidence>
<evidence type="ECO:0000313" key="8">
    <source>
        <dbReference type="EMBL" id="NEY91683.1"/>
    </source>
</evidence>
<dbReference type="InterPro" id="IPR029063">
    <property type="entry name" value="SAM-dependent_MTases_sf"/>
</dbReference>
<feature type="binding site" evidence="7">
    <location>
        <position position="28"/>
    </location>
    <ligand>
        <name>S-adenosyl-L-methionine</name>
        <dbReference type="ChEBI" id="CHEBI:59789"/>
    </ligand>
</feature>
<feature type="binding site" evidence="7">
    <location>
        <position position="197"/>
    </location>
    <ligand>
        <name>S-adenosyl-L-methionine</name>
        <dbReference type="ChEBI" id="CHEBI:59789"/>
    </ligand>
</feature>
<dbReference type="PRINTS" id="PR00505">
    <property type="entry name" value="D12N6MTFRASE"/>
</dbReference>
<feature type="binding site" evidence="7">
    <location>
        <position position="69"/>
    </location>
    <ligand>
        <name>S-adenosyl-L-methionine</name>
        <dbReference type="ChEBI" id="CHEBI:59789"/>
    </ligand>
</feature>
<dbReference type="Proteomes" id="UP000477782">
    <property type="component" value="Unassembled WGS sequence"/>
</dbReference>
<sequence>MTGHPAEPTQAMAVAPFKTQLLKWVGSKQKFAHEIIAHFPAQFGTYHEPFLGAGGVMAVLAPQRGHGSDIYAPLIEIWQTLSTDPGLLKDWYAARWHAFQAGDRTAVYETVKARFNAAPNGADFLFLCRTCYGGVVRFRKSNGHMSTPCGSHPAMPPAAFAKRVDLWHRRLQGARFDRLDYREAMERAAPGDLVYCDPPYSFSQTILYGAQTFHLPDLFDAIARAKSRGVRVALSIDGTKKSGGTYCDIPLPEGVFQREIMVNVGRSMLRRFQMGGQTLEAEEVKDRLLLTY</sequence>
<dbReference type="GO" id="GO:1904047">
    <property type="term" value="F:S-adenosyl-L-methionine binding"/>
    <property type="evidence" value="ECO:0007669"/>
    <property type="project" value="TreeGrafter"/>
</dbReference>
<keyword evidence="5" id="KW-0949">S-adenosyl-L-methionine</keyword>
<dbReference type="PANTHER" id="PTHR30481:SF3">
    <property type="entry name" value="DNA ADENINE METHYLASE"/>
    <property type="match status" value="1"/>
</dbReference>
<accession>A0A6M0QY52</accession>
<evidence type="ECO:0000313" key="9">
    <source>
        <dbReference type="Proteomes" id="UP000477782"/>
    </source>
</evidence>
<dbReference type="GO" id="GO:0009007">
    <property type="term" value="F:site-specific DNA-methyltransferase (adenine-specific) activity"/>
    <property type="evidence" value="ECO:0007669"/>
    <property type="project" value="UniProtKB-EC"/>
</dbReference>
<dbReference type="Gene3D" id="3.40.50.150">
    <property type="entry name" value="Vaccinia Virus protein VP39"/>
    <property type="match status" value="1"/>
</dbReference>
<evidence type="ECO:0000256" key="7">
    <source>
        <dbReference type="PIRSR" id="PIRSR000398-1"/>
    </source>
</evidence>
<dbReference type="RefSeq" id="WP_164627334.1">
    <property type="nucleotide sequence ID" value="NZ_JAAIVJ010000011.1"/>
</dbReference>
<keyword evidence="3 8" id="KW-0489">Methyltransferase</keyword>
<dbReference type="GO" id="GO:0006298">
    <property type="term" value="P:mismatch repair"/>
    <property type="evidence" value="ECO:0007669"/>
    <property type="project" value="TreeGrafter"/>
</dbReference>
<dbReference type="AlphaFoldDB" id="A0A6M0QY52"/>
<dbReference type="PANTHER" id="PTHR30481">
    <property type="entry name" value="DNA ADENINE METHYLASE"/>
    <property type="match status" value="1"/>
</dbReference>
<evidence type="ECO:0000256" key="4">
    <source>
        <dbReference type="ARBA" id="ARBA00022679"/>
    </source>
</evidence>
<dbReference type="Gene3D" id="1.10.1020.10">
    <property type="entry name" value="Adenine-specific Methyltransferase, Domain 2"/>
    <property type="match status" value="1"/>
</dbReference>
<comment type="caution">
    <text evidence="8">The sequence shown here is derived from an EMBL/GenBank/DDBJ whole genome shotgun (WGS) entry which is preliminary data.</text>
</comment>
<evidence type="ECO:0000256" key="3">
    <source>
        <dbReference type="ARBA" id="ARBA00022603"/>
    </source>
</evidence>
<dbReference type="SUPFAM" id="SSF53335">
    <property type="entry name" value="S-adenosyl-L-methionine-dependent methyltransferases"/>
    <property type="match status" value="1"/>
</dbReference>
<dbReference type="InterPro" id="IPR012327">
    <property type="entry name" value="MeTrfase_D12"/>
</dbReference>
<evidence type="ECO:0000256" key="1">
    <source>
        <dbReference type="ARBA" id="ARBA00006594"/>
    </source>
</evidence>
<proteinExistence type="inferred from homology"/>
<dbReference type="Pfam" id="PF02086">
    <property type="entry name" value="MethyltransfD12"/>
    <property type="match status" value="1"/>
</dbReference>
<comment type="similarity">
    <text evidence="1">Belongs to the N(4)/N(6)-methyltransferase family.</text>
</comment>
<protein>
    <recommendedName>
        <fullName evidence="2">site-specific DNA-methyltransferase (adenine-specific)</fullName>
        <ecNumber evidence="2">2.1.1.72</ecNumber>
    </recommendedName>
</protein>
<dbReference type="InterPro" id="IPR002052">
    <property type="entry name" value="DNA_methylase_N6_adenine_CS"/>
</dbReference>
<dbReference type="InterPro" id="IPR023095">
    <property type="entry name" value="Ade_MeTrfase_dom_2"/>
</dbReference>
<evidence type="ECO:0000256" key="6">
    <source>
        <dbReference type="ARBA" id="ARBA00047942"/>
    </source>
</evidence>
<reference evidence="8 9" key="1">
    <citation type="submission" date="2020-02" db="EMBL/GenBank/DDBJ databases">
        <authorList>
            <person name="Chen W.-M."/>
        </authorList>
    </citation>
    <scope>NUCLEOTIDE SEQUENCE [LARGE SCALE GENOMIC DNA]</scope>
    <source>
        <strain evidence="8 9">KMS-5</strain>
    </source>
</reference>
<dbReference type="EC" id="2.1.1.72" evidence="2"/>
<organism evidence="8 9">
    <name type="scientific">Tabrizicola oligotrophica</name>
    <dbReference type="NCBI Taxonomy" id="2710650"/>
    <lineage>
        <taxon>Bacteria</taxon>
        <taxon>Pseudomonadati</taxon>
        <taxon>Pseudomonadota</taxon>
        <taxon>Alphaproteobacteria</taxon>
        <taxon>Rhodobacterales</taxon>
        <taxon>Paracoccaceae</taxon>
        <taxon>Tabrizicola</taxon>
    </lineage>
</organism>
<dbReference type="InterPro" id="IPR012263">
    <property type="entry name" value="M_m6A_EcoRV"/>
</dbReference>
<dbReference type="PROSITE" id="PS00092">
    <property type="entry name" value="N6_MTASE"/>
    <property type="match status" value="1"/>
</dbReference>
<keyword evidence="4" id="KW-0808">Transferase</keyword>
<dbReference type="GO" id="GO:0032259">
    <property type="term" value="P:methylation"/>
    <property type="evidence" value="ECO:0007669"/>
    <property type="project" value="UniProtKB-KW"/>
</dbReference>
<gene>
    <name evidence="8" type="ORF">G4Z14_15390</name>
</gene>
<evidence type="ECO:0000256" key="5">
    <source>
        <dbReference type="ARBA" id="ARBA00022691"/>
    </source>
</evidence>
<feature type="binding site" evidence="7">
    <location>
        <position position="24"/>
    </location>
    <ligand>
        <name>S-adenosyl-L-methionine</name>
        <dbReference type="ChEBI" id="CHEBI:59789"/>
    </ligand>
</feature>
<comment type="catalytic activity">
    <reaction evidence="6">
        <text>a 2'-deoxyadenosine in DNA + S-adenosyl-L-methionine = an N(6)-methyl-2'-deoxyadenosine in DNA + S-adenosyl-L-homocysteine + H(+)</text>
        <dbReference type="Rhea" id="RHEA:15197"/>
        <dbReference type="Rhea" id="RHEA-COMP:12418"/>
        <dbReference type="Rhea" id="RHEA-COMP:12419"/>
        <dbReference type="ChEBI" id="CHEBI:15378"/>
        <dbReference type="ChEBI" id="CHEBI:57856"/>
        <dbReference type="ChEBI" id="CHEBI:59789"/>
        <dbReference type="ChEBI" id="CHEBI:90615"/>
        <dbReference type="ChEBI" id="CHEBI:90616"/>
        <dbReference type="EC" id="2.1.1.72"/>
    </reaction>
</comment>
<dbReference type="GO" id="GO:0043565">
    <property type="term" value="F:sequence-specific DNA binding"/>
    <property type="evidence" value="ECO:0007669"/>
    <property type="project" value="TreeGrafter"/>
</dbReference>
<dbReference type="GO" id="GO:0009307">
    <property type="term" value="P:DNA restriction-modification system"/>
    <property type="evidence" value="ECO:0007669"/>
    <property type="project" value="InterPro"/>
</dbReference>
<name>A0A6M0QY52_9RHOB</name>
<dbReference type="PIRSF" id="PIRSF000398">
    <property type="entry name" value="M_m6A_EcoRV"/>
    <property type="match status" value="1"/>
</dbReference>